<accession>A0A9D1ECQ9</accession>
<dbReference type="Proteomes" id="UP000824201">
    <property type="component" value="Unassembled WGS sequence"/>
</dbReference>
<dbReference type="EMBL" id="DVHN01000038">
    <property type="protein sequence ID" value="HIR87964.1"/>
    <property type="molecule type" value="Genomic_DNA"/>
</dbReference>
<proteinExistence type="predicted"/>
<keyword evidence="1" id="KW-0472">Membrane</keyword>
<keyword evidence="1" id="KW-0812">Transmembrane</keyword>
<evidence type="ECO:0000256" key="1">
    <source>
        <dbReference type="SAM" id="Phobius"/>
    </source>
</evidence>
<evidence type="ECO:0000313" key="2">
    <source>
        <dbReference type="EMBL" id="HIR87964.1"/>
    </source>
</evidence>
<feature type="transmembrane region" description="Helical" evidence="1">
    <location>
        <begin position="12"/>
        <end position="35"/>
    </location>
</feature>
<dbReference type="AlphaFoldDB" id="A0A9D1ECQ9"/>
<comment type="caution">
    <text evidence="2">The sequence shown here is derived from an EMBL/GenBank/DDBJ whole genome shotgun (WGS) entry which is preliminary data.</text>
</comment>
<feature type="transmembrane region" description="Helical" evidence="1">
    <location>
        <begin position="112"/>
        <end position="135"/>
    </location>
</feature>
<reference evidence="2" key="2">
    <citation type="journal article" date="2021" name="PeerJ">
        <title>Extensive microbial diversity within the chicken gut microbiome revealed by metagenomics and culture.</title>
        <authorList>
            <person name="Gilroy R."/>
            <person name="Ravi A."/>
            <person name="Getino M."/>
            <person name="Pursley I."/>
            <person name="Horton D.L."/>
            <person name="Alikhan N.F."/>
            <person name="Baker D."/>
            <person name="Gharbi K."/>
            <person name="Hall N."/>
            <person name="Watson M."/>
            <person name="Adriaenssens E.M."/>
            <person name="Foster-Nyarko E."/>
            <person name="Jarju S."/>
            <person name="Secka A."/>
            <person name="Antonio M."/>
            <person name="Oren A."/>
            <person name="Chaudhuri R.R."/>
            <person name="La Ragione R."/>
            <person name="Hildebrand F."/>
            <person name="Pallen M.J."/>
        </authorList>
    </citation>
    <scope>NUCLEOTIDE SEQUENCE</scope>
    <source>
        <strain evidence="2">ChiW13-3771</strain>
    </source>
</reference>
<feature type="transmembrane region" description="Helical" evidence="1">
    <location>
        <begin position="82"/>
        <end position="106"/>
    </location>
</feature>
<keyword evidence="1" id="KW-1133">Transmembrane helix</keyword>
<protein>
    <submittedName>
        <fullName evidence="2">Stage II sporulation protein M</fullName>
    </submittedName>
</protein>
<organism evidence="2 3">
    <name type="scientific">Candidatus Fimimorpha faecalis</name>
    <dbReference type="NCBI Taxonomy" id="2840824"/>
    <lineage>
        <taxon>Bacteria</taxon>
        <taxon>Bacillati</taxon>
        <taxon>Bacillota</taxon>
        <taxon>Clostridia</taxon>
        <taxon>Eubacteriales</taxon>
        <taxon>Candidatus Fimimorpha</taxon>
    </lineage>
</organism>
<sequence length="181" mass="20735">MIRIRNKEMVLIVLFLIGIILGTVIAILFASISAFEMKIYHPEIENELQAMTDVWGLFFYIVQSRFWELTACILLSMTVIAYPVFCILSGYSGFCMSCMIVIATMTYGIKGILAFLAVILPHYLFYGIGVVLLMLQSCQRQQLPLRYAVQSYMIIIGIFLIGMLSEAWCNPWLLQLMYKQL</sequence>
<name>A0A9D1ECQ9_9FIRM</name>
<gene>
    <name evidence="2" type="ORF">IAC96_03340</name>
</gene>
<evidence type="ECO:0000313" key="3">
    <source>
        <dbReference type="Proteomes" id="UP000824201"/>
    </source>
</evidence>
<feature type="transmembrane region" description="Helical" evidence="1">
    <location>
        <begin position="55"/>
        <end position="75"/>
    </location>
</feature>
<feature type="transmembrane region" description="Helical" evidence="1">
    <location>
        <begin position="147"/>
        <end position="168"/>
    </location>
</feature>
<reference evidence="2" key="1">
    <citation type="submission" date="2020-10" db="EMBL/GenBank/DDBJ databases">
        <authorList>
            <person name="Gilroy R."/>
        </authorList>
    </citation>
    <scope>NUCLEOTIDE SEQUENCE</scope>
    <source>
        <strain evidence="2">ChiW13-3771</strain>
    </source>
</reference>